<proteinExistence type="predicted"/>
<reference evidence="2 3" key="1">
    <citation type="submission" date="2020-08" db="EMBL/GenBank/DDBJ databases">
        <title>Genomic Encyclopedia of Type Strains, Phase IV (KMG-IV): sequencing the most valuable type-strain genomes for metagenomic binning, comparative biology and taxonomic classification.</title>
        <authorList>
            <person name="Goeker M."/>
        </authorList>
    </citation>
    <scope>NUCLEOTIDE SEQUENCE [LARGE SCALE GENOMIC DNA]</scope>
    <source>
        <strain evidence="2 3">DSM 15895</strain>
    </source>
</reference>
<organism evidence="2 3">
    <name type="scientific">Planococcus koreensis</name>
    <dbReference type="NCBI Taxonomy" id="112331"/>
    <lineage>
        <taxon>Bacteria</taxon>
        <taxon>Bacillati</taxon>
        <taxon>Bacillota</taxon>
        <taxon>Bacilli</taxon>
        <taxon>Bacillales</taxon>
        <taxon>Caryophanaceae</taxon>
        <taxon>Planococcus</taxon>
    </lineage>
</organism>
<name>A0A7W8FVB5_9BACL</name>
<protein>
    <submittedName>
        <fullName evidence="2">Putative NADH-flavin reductase</fullName>
    </submittedName>
</protein>
<dbReference type="InterPro" id="IPR036291">
    <property type="entry name" value="NAD(P)-bd_dom_sf"/>
</dbReference>
<feature type="domain" description="NAD(P)-binding" evidence="1">
    <location>
        <begin position="7"/>
        <end position="193"/>
    </location>
</feature>
<dbReference type="Pfam" id="PF13460">
    <property type="entry name" value="NAD_binding_10"/>
    <property type="match status" value="1"/>
</dbReference>
<evidence type="ECO:0000259" key="1">
    <source>
        <dbReference type="Pfam" id="PF13460"/>
    </source>
</evidence>
<dbReference type="SUPFAM" id="SSF51735">
    <property type="entry name" value="NAD(P)-binding Rossmann-fold domains"/>
    <property type="match status" value="1"/>
</dbReference>
<dbReference type="GO" id="GO:0016646">
    <property type="term" value="F:oxidoreductase activity, acting on the CH-NH group of donors, NAD or NADP as acceptor"/>
    <property type="evidence" value="ECO:0007669"/>
    <property type="project" value="TreeGrafter"/>
</dbReference>
<dbReference type="PANTHER" id="PTHR43355">
    <property type="entry name" value="FLAVIN REDUCTASE (NADPH)"/>
    <property type="match status" value="1"/>
</dbReference>
<evidence type="ECO:0000313" key="3">
    <source>
        <dbReference type="Proteomes" id="UP000525923"/>
    </source>
</evidence>
<dbReference type="AlphaFoldDB" id="A0A7W8FVB5"/>
<sequence length="204" mass="22083">MEIAIFGATGRVGEQILKQALADGHHVKALVRSTKLEPHPNLEMIVGDVRKAEDVERVIASTGAVFSAIGTGRTTTLSEAAPLIAAAMKKHGVSRIIAIGTAGILDSRLSPGLLRYQGGDSNRKLTFAAEEHEKMYRELENSALDWTIVCPTYLPDGEARGNYRTEKDLLPEGGKEITVGDTAAFAYNLLAHPEFLQRRVGLAY</sequence>
<keyword evidence="3" id="KW-1185">Reference proteome</keyword>
<evidence type="ECO:0000313" key="2">
    <source>
        <dbReference type="EMBL" id="MBB5181465.1"/>
    </source>
</evidence>
<dbReference type="Gene3D" id="3.40.50.720">
    <property type="entry name" value="NAD(P)-binding Rossmann-like Domain"/>
    <property type="match status" value="1"/>
</dbReference>
<dbReference type="InterPro" id="IPR016040">
    <property type="entry name" value="NAD(P)-bd_dom"/>
</dbReference>
<dbReference type="CDD" id="cd05244">
    <property type="entry name" value="BVR-B_like_SDR_a"/>
    <property type="match status" value="1"/>
</dbReference>
<dbReference type="OrthoDB" id="9785372at2"/>
<dbReference type="Proteomes" id="UP000525923">
    <property type="component" value="Unassembled WGS sequence"/>
</dbReference>
<dbReference type="RefSeq" id="WP_135504182.1">
    <property type="nucleotide sequence ID" value="NZ_JACHHE010000009.1"/>
</dbReference>
<accession>A0A7W8FVB5</accession>
<dbReference type="EMBL" id="JACHHE010000009">
    <property type="protein sequence ID" value="MBB5181465.1"/>
    <property type="molecule type" value="Genomic_DNA"/>
</dbReference>
<comment type="caution">
    <text evidence="2">The sequence shown here is derived from an EMBL/GenBank/DDBJ whole genome shotgun (WGS) entry which is preliminary data.</text>
</comment>
<dbReference type="PANTHER" id="PTHR43355:SF2">
    <property type="entry name" value="FLAVIN REDUCTASE (NADPH)"/>
    <property type="match status" value="1"/>
</dbReference>
<gene>
    <name evidence="2" type="ORF">HNQ44_002930</name>
</gene>
<dbReference type="InterPro" id="IPR051606">
    <property type="entry name" value="Polyketide_Oxido-like"/>
</dbReference>